<evidence type="ECO:0000256" key="5">
    <source>
        <dbReference type="ARBA" id="ARBA00023040"/>
    </source>
</evidence>
<keyword evidence="4 10" id="KW-1133">Transmembrane helix</keyword>
<keyword evidence="8 9" id="KW-0807">Transducer</keyword>
<accession>A0A3Q3AF97</accession>
<dbReference type="GO" id="GO:0005886">
    <property type="term" value="C:plasma membrane"/>
    <property type="evidence" value="ECO:0007669"/>
    <property type="project" value="UniProtKB-SubCell"/>
</dbReference>
<dbReference type="PROSITE" id="PS00237">
    <property type="entry name" value="G_PROTEIN_RECEP_F1_1"/>
    <property type="match status" value="1"/>
</dbReference>
<keyword evidence="5 9" id="KW-0297">G-protein coupled receptor</keyword>
<dbReference type="SMART" id="SM01381">
    <property type="entry name" value="7TM_GPCR_Srsx"/>
    <property type="match status" value="1"/>
</dbReference>
<feature type="transmembrane region" description="Helical" evidence="10">
    <location>
        <begin position="143"/>
        <end position="162"/>
    </location>
</feature>
<evidence type="ECO:0000256" key="3">
    <source>
        <dbReference type="ARBA" id="ARBA00022692"/>
    </source>
</evidence>
<dbReference type="PROSITE" id="PS50262">
    <property type="entry name" value="G_PROTEIN_RECEP_F1_2"/>
    <property type="match status" value="1"/>
</dbReference>
<organism evidence="12 13">
    <name type="scientific">Kryptolebias marmoratus</name>
    <name type="common">Mangrove killifish</name>
    <name type="synonym">Rivulus marmoratus</name>
    <dbReference type="NCBI Taxonomy" id="37003"/>
    <lineage>
        <taxon>Eukaryota</taxon>
        <taxon>Metazoa</taxon>
        <taxon>Chordata</taxon>
        <taxon>Craniata</taxon>
        <taxon>Vertebrata</taxon>
        <taxon>Euteleostomi</taxon>
        <taxon>Actinopterygii</taxon>
        <taxon>Neopterygii</taxon>
        <taxon>Teleostei</taxon>
        <taxon>Neoteleostei</taxon>
        <taxon>Acanthomorphata</taxon>
        <taxon>Ovalentaria</taxon>
        <taxon>Atherinomorphae</taxon>
        <taxon>Cyprinodontiformes</taxon>
        <taxon>Rivulidae</taxon>
        <taxon>Kryptolebias</taxon>
    </lineage>
</organism>
<evidence type="ECO:0000256" key="1">
    <source>
        <dbReference type="ARBA" id="ARBA00004651"/>
    </source>
</evidence>
<feature type="transmembrane region" description="Helical" evidence="10">
    <location>
        <begin position="278"/>
        <end position="301"/>
    </location>
</feature>
<evidence type="ECO:0000256" key="7">
    <source>
        <dbReference type="ARBA" id="ARBA00023170"/>
    </source>
</evidence>
<keyword evidence="13" id="KW-1185">Reference proteome</keyword>
<keyword evidence="7 9" id="KW-0675">Receptor</keyword>
<evidence type="ECO:0000256" key="9">
    <source>
        <dbReference type="RuleBase" id="RU000688"/>
    </source>
</evidence>
<evidence type="ECO:0000256" key="2">
    <source>
        <dbReference type="ARBA" id="ARBA00022475"/>
    </source>
</evidence>
<comment type="subcellular location">
    <subcellularLocation>
        <location evidence="1">Cell membrane</location>
        <topology evidence="1">Multi-pass membrane protein</topology>
    </subcellularLocation>
</comment>
<dbReference type="Proteomes" id="UP000264800">
    <property type="component" value="Unplaced"/>
</dbReference>
<keyword evidence="2" id="KW-1003">Cell membrane</keyword>
<dbReference type="GO" id="GO:0001594">
    <property type="term" value="F:trace-amine receptor activity"/>
    <property type="evidence" value="ECO:0007669"/>
    <property type="project" value="TreeGrafter"/>
</dbReference>
<dbReference type="Gene3D" id="1.20.1070.10">
    <property type="entry name" value="Rhodopsin 7-helix transmembrane proteins"/>
    <property type="match status" value="1"/>
</dbReference>
<dbReference type="Pfam" id="PF00001">
    <property type="entry name" value="7tm_1"/>
    <property type="match status" value="1"/>
</dbReference>
<evidence type="ECO:0000256" key="4">
    <source>
        <dbReference type="ARBA" id="ARBA00022989"/>
    </source>
</evidence>
<evidence type="ECO:0000259" key="11">
    <source>
        <dbReference type="PROSITE" id="PS50262"/>
    </source>
</evidence>
<reference evidence="12" key="1">
    <citation type="submission" date="2025-08" db="UniProtKB">
        <authorList>
            <consortium name="Ensembl"/>
        </authorList>
    </citation>
    <scope>IDENTIFICATION</scope>
</reference>
<evidence type="ECO:0000313" key="12">
    <source>
        <dbReference type="Ensembl" id="ENSKMAP00000014805.1"/>
    </source>
</evidence>
<feature type="transmembrane region" description="Helical" evidence="10">
    <location>
        <begin position="245"/>
        <end position="266"/>
    </location>
</feature>
<dbReference type="InterPro" id="IPR017452">
    <property type="entry name" value="GPCR_Rhodpsn_7TM"/>
</dbReference>
<sequence>IKTSKFELCFPQLLNSSCRKLKRSRSEIVLISFLLCFISLTTVSLNLLVIISISHFKQFHTSTNLLILSLAVSDLLVGLLFLFQIMLTDGYWYLGDRMCVFYYALDIIITFISVGNMVLISIDRYVAICDPLHYPTKVTPKRVQVWVSLCWISSLFYDIVLLRENLKHPGKFKSCSGVCVIEGGFIEQVADLVFILIFPITVIVVLYVRVFVVVVSQAQAMHTHIAAVTHKRTGKATAKKSELKAAWTLGVVVVVFLMCLCPYYCITLSEQDTLLNNLSAFFVICLFYFNSCLNPLIYVFFYPWFRKAIKIIATLQVMKSKNYFAVLMK</sequence>
<reference evidence="12" key="2">
    <citation type="submission" date="2025-09" db="UniProtKB">
        <authorList>
            <consortium name="Ensembl"/>
        </authorList>
    </citation>
    <scope>IDENTIFICATION</scope>
</reference>
<evidence type="ECO:0000256" key="8">
    <source>
        <dbReference type="ARBA" id="ARBA00023224"/>
    </source>
</evidence>
<evidence type="ECO:0000313" key="13">
    <source>
        <dbReference type="Proteomes" id="UP000264800"/>
    </source>
</evidence>
<feature type="transmembrane region" description="Helical" evidence="10">
    <location>
        <begin position="100"/>
        <end position="122"/>
    </location>
</feature>
<proteinExistence type="inferred from homology"/>
<keyword evidence="6 10" id="KW-0472">Membrane</keyword>
<feature type="domain" description="G-protein coupled receptors family 1 profile" evidence="11">
    <location>
        <begin position="45"/>
        <end position="298"/>
    </location>
</feature>
<dbReference type="InterPro" id="IPR000276">
    <property type="entry name" value="GPCR_Rhodpsn"/>
</dbReference>
<comment type="similarity">
    <text evidence="9">Belongs to the G-protein coupled receptor 1 family.</text>
</comment>
<dbReference type="PANTHER" id="PTHR24249:SF381">
    <property type="entry name" value="TRACE AMINE ASSOCIATED RECEPTOR 19P-RELATED"/>
    <property type="match status" value="1"/>
</dbReference>
<feature type="transmembrane region" description="Helical" evidence="10">
    <location>
        <begin position="65"/>
        <end position="88"/>
    </location>
</feature>
<dbReference type="InterPro" id="IPR050569">
    <property type="entry name" value="TAAR"/>
</dbReference>
<dbReference type="SUPFAM" id="SSF81321">
    <property type="entry name" value="Family A G protein-coupled receptor-like"/>
    <property type="match status" value="1"/>
</dbReference>
<dbReference type="CDD" id="cd15055">
    <property type="entry name" value="7tmA_TAARs"/>
    <property type="match status" value="1"/>
</dbReference>
<feature type="transmembrane region" description="Helical" evidence="10">
    <location>
        <begin position="28"/>
        <end position="53"/>
    </location>
</feature>
<protein>
    <recommendedName>
        <fullName evidence="11">G-protein coupled receptors family 1 profile domain-containing protein</fullName>
    </recommendedName>
</protein>
<dbReference type="OMA" id="DSICFPE"/>
<keyword evidence="3 9" id="KW-0812">Transmembrane</keyword>
<dbReference type="GeneTree" id="ENSGT01050000244823"/>
<dbReference type="AlphaFoldDB" id="A0A3Q3AF97"/>
<feature type="transmembrane region" description="Helical" evidence="10">
    <location>
        <begin position="192"/>
        <end position="215"/>
    </location>
</feature>
<dbReference type="Ensembl" id="ENSKMAT00000015022.1">
    <property type="protein sequence ID" value="ENSKMAP00000014805.1"/>
    <property type="gene ID" value="ENSKMAG00000011101.1"/>
</dbReference>
<dbReference type="PRINTS" id="PR00237">
    <property type="entry name" value="GPCRRHODOPSN"/>
</dbReference>
<dbReference type="PANTHER" id="PTHR24249">
    <property type="entry name" value="HISTAMINE RECEPTOR-RELATED G-PROTEIN COUPLED RECEPTOR"/>
    <property type="match status" value="1"/>
</dbReference>
<evidence type="ECO:0000256" key="6">
    <source>
        <dbReference type="ARBA" id="ARBA00023136"/>
    </source>
</evidence>
<evidence type="ECO:0000256" key="10">
    <source>
        <dbReference type="SAM" id="Phobius"/>
    </source>
</evidence>
<name>A0A3Q3AF97_KRYMA</name>